<dbReference type="AlphaFoldDB" id="A0A6V8NVG6"/>
<evidence type="ECO:0000313" key="4">
    <source>
        <dbReference type="EMBL" id="GFP39743.1"/>
    </source>
</evidence>
<evidence type="ECO:0000313" key="6">
    <source>
        <dbReference type="Proteomes" id="UP000574717"/>
    </source>
</evidence>
<name>A0A6V8NVG6_9ACTN</name>
<organism evidence="2 7">
    <name type="scientific">Candidatus Hakubella thermalkaliphila</name>
    <dbReference type="NCBI Taxonomy" id="2754717"/>
    <lineage>
        <taxon>Bacteria</taxon>
        <taxon>Bacillati</taxon>
        <taxon>Actinomycetota</taxon>
        <taxon>Actinomycetota incertae sedis</taxon>
        <taxon>Candidatus Hakubellales</taxon>
        <taxon>Candidatus Hakubellaceae</taxon>
        <taxon>Candidatus Hakubella</taxon>
    </lineage>
</organism>
<accession>A0A6V8NVG6</accession>
<dbReference type="Proteomes" id="UP000585609">
    <property type="component" value="Unassembled WGS sequence"/>
</dbReference>
<evidence type="ECO:0000313" key="2">
    <source>
        <dbReference type="EMBL" id="GFP24137.1"/>
    </source>
</evidence>
<comment type="caution">
    <text evidence="2">The sequence shown here is derived from an EMBL/GenBank/DDBJ whole genome shotgun (WGS) entry which is preliminary data.</text>
</comment>
<protein>
    <submittedName>
        <fullName evidence="2">Uncharacterized protein</fullName>
    </submittedName>
</protein>
<evidence type="ECO:0000313" key="5">
    <source>
        <dbReference type="Proteomes" id="UP000569018"/>
    </source>
</evidence>
<evidence type="ECO:0000313" key="8">
    <source>
        <dbReference type="Proteomes" id="UP000588083"/>
    </source>
</evidence>
<sequence>MSASPSGSFRLGEKGDRYLRGIETYSAFLAGQDLSAKIALWKDAEIHEREAKRGNRKLDAKT</sequence>
<evidence type="ECO:0000313" key="1">
    <source>
        <dbReference type="EMBL" id="GFP19845.1"/>
    </source>
</evidence>
<dbReference type="Proteomes" id="UP000588083">
    <property type="component" value="Unassembled WGS sequence"/>
</dbReference>
<gene>
    <name evidence="1" type="ORF">HKBW3S03_01349</name>
    <name evidence="2" type="ORF">HKBW3S09_01603</name>
    <name evidence="3" type="ORF">HKBW3S34_02314</name>
    <name evidence="4" type="ORF">HKBW3S47_01441</name>
</gene>
<dbReference type="Proteomes" id="UP000569018">
    <property type="component" value="Unassembled WGS sequence"/>
</dbReference>
<dbReference type="Proteomes" id="UP000574717">
    <property type="component" value="Unassembled WGS sequence"/>
</dbReference>
<reference evidence="5 6" key="1">
    <citation type="journal article" date="2020" name="Front. Microbiol.">
        <title>Single-cell genomics of novel Actinobacteria with the Wood-Ljungdahl pathway discovered in a serpentinizing system.</title>
        <authorList>
            <person name="Merino N."/>
            <person name="Kawai M."/>
            <person name="Boyd E.S."/>
            <person name="Colman D.R."/>
            <person name="McGlynn S.E."/>
            <person name="Nealson K.H."/>
            <person name="Kurokawa K."/>
            <person name="Hongoh Y."/>
        </authorList>
    </citation>
    <scope>NUCLEOTIDE SEQUENCE [LARGE SCALE GENOMIC DNA]</scope>
    <source>
        <strain evidence="1 6">S03</strain>
        <strain evidence="2 7">S09_30</strain>
        <strain evidence="3 8">S34</strain>
        <strain evidence="4 5">S47</strain>
    </source>
</reference>
<evidence type="ECO:0000313" key="3">
    <source>
        <dbReference type="EMBL" id="GFP31394.1"/>
    </source>
</evidence>
<dbReference type="EMBL" id="BLRZ01000299">
    <property type="protein sequence ID" value="GFP31394.1"/>
    <property type="molecule type" value="Genomic_DNA"/>
</dbReference>
<evidence type="ECO:0000313" key="7">
    <source>
        <dbReference type="Proteomes" id="UP000585609"/>
    </source>
</evidence>
<dbReference type="EMBL" id="BLSD01000084">
    <property type="protein sequence ID" value="GFP39743.1"/>
    <property type="molecule type" value="Genomic_DNA"/>
</dbReference>
<dbReference type="EMBL" id="BLRW01000360">
    <property type="protein sequence ID" value="GFP24137.1"/>
    <property type="molecule type" value="Genomic_DNA"/>
</dbReference>
<keyword evidence="8" id="KW-1185">Reference proteome</keyword>
<dbReference type="EMBL" id="BLRU01000157">
    <property type="protein sequence ID" value="GFP19845.1"/>
    <property type="molecule type" value="Genomic_DNA"/>
</dbReference>
<proteinExistence type="predicted"/>